<evidence type="ECO:0000313" key="3">
    <source>
        <dbReference type="Proteomes" id="UP000658656"/>
    </source>
</evidence>
<evidence type="ECO:0000256" key="1">
    <source>
        <dbReference type="SAM" id="MobiDB-lite"/>
    </source>
</evidence>
<reference evidence="2" key="1">
    <citation type="journal article" date="2014" name="Int. J. Syst. Evol. Microbiol.">
        <title>Complete genome sequence of Corynebacterium casei LMG S-19264T (=DSM 44701T), isolated from a smear-ripened cheese.</title>
        <authorList>
            <consortium name="US DOE Joint Genome Institute (JGI-PGF)"/>
            <person name="Walter F."/>
            <person name="Albersmeier A."/>
            <person name="Kalinowski J."/>
            <person name="Ruckert C."/>
        </authorList>
    </citation>
    <scope>NUCLEOTIDE SEQUENCE</scope>
    <source>
        <strain evidence="2">CGMCC 4.7679</strain>
    </source>
</reference>
<evidence type="ECO:0000313" key="2">
    <source>
        <dbReference type="EMBL" id="GHF32976.1"/>
    </source>
</evidence>
<organism evidence="2 3">
    <name type="scientific">Amycolatopsis bartoniae</name>
    <dbReference type="NCBI Taxonomy" id="941986"/>
    <lineage>
        <taxon>Bacteria</taxon>
        <taxon>Bacillati</taxon>
        <taxon>Actinomycetota</taxon>
        <taxon>Actinomycetes</taxon>
        <taxon>Pseudonocardiales</taxon>
        <taxon>Pseudonocardiaceae</taxon>
        <taxon>Amycolatopsis</taxon>
    </lineage>
</organism>
<accession>A0A8H9IPA4</accession>
<name>A0A8H9IPA4_9PSEU</name>
<dbReference type="AlphaFoldDB" id="A0A8H9IPA4"/>
<protein>
    <submittedName>
        <fullName evidence="2">Uncharacterized protein</fullName>
    </submittedName>
</protein>
<proteinExistence type="predicted"/>
<comment type="caution">
    <text evidence="2">The sequence shown here is derived from an EMBL/GenBank/DDBJ whole genome shotgun (WGS) entry which is preliminary data.</text>
</comment>
<sequence length="92" mass="10394">MWLTSEDPTRHDFRSHGGGIEHSPCEMVVYLMQGDREVAPRIVFEETFRRFDIKLTLAETKQLFAVLGHALRLADGSAEEDPILLPGDRKAA</sequence>
<feature type="region of interest" description="Disordered" evidence="1">
    <location>
        <begin position="1"/>
        <end position="21"/>
    </location>
</feature>
<dbReference type="EMBL" id="BNAV01000001">
    <property type="protein sequence ID" value="GHF32976.1"/>
    <property type="molecule type" value="Genomic_DNA"/>
</dbReference>
<reference evidence="2" key="2">
    <citation type="submission" date="2020-09" db="EMBL/GenBank/DDBJ databases">
        <authorList>
            <person name="Sun Q."/>
            <person name="Zhou Y."/>
        </authorList>
    </citation>
    <scope>NUCLEOTIDE SEQUENCE</scope>
    <source>
        <strain evidence="2">CGMCC 4.7679</strain>
    </source>
</reference>
<gene>
    <name evidence="2" type="ORF">GCM10017566_01960</name>
</gene>
<keyword evidence="3" id="KW-1185">Reference proteome</keyword>
<dbReference type="Proteomes" id="UP000658656">
    <property type="component" value="Unassembled WGS sequence"/>
</dbReference>